<sequence length="373" mass="43249">MSLNSKDKVFVHPKDAPYNIKEKLYENLSSKEEANYKKVLEYFSDSGLKLGVKENAGEKDNELGLSSIEKMWLSRDCMMRYLRACNLDVDETIKRLKSSIVWRRSFGISNGIYGEEFLKNLGIFEIINHENVIKPEVVKGENETGKQLIFGYDKENRPLLYLFNEKENTEGSHRQVEFLIFMLEIIIDYMPLNVDKLGLCVDFKKFPGVGLKKKKNPSVKLMKEILSILQYHYPERLGLAAFYEIPILVNVLLKICYPFVDPYTKKKCHFGEEFGEFIGSDQLITLYKGGSVDFEYNHEIYWEALIKNGQSKKRLQYRNFNRLGGKIGLTEFDLKAETPERLSININSTMKANPDQIFEKEYEVVEGEVTAAR</sequence>
<dbReference type="SMART" id="SM00516">
    <property type="entry name" value="SEC14"/>
    <property type="match status" value="1"/>
</dbReference>
<dbReference type="GeneID" id="30968052"/>
<dbReference type="Pfam" id="PF00650">
    <property type="entry name" value="CRAL_TRIO"/>
    <property type="match status" value="1"/>
</dbReference>
<organism evidence="2 3">
    <name type="scientific">Ascoidea rubescens DSM 1968</name>
    <dbReference type="NCBI Taxonomy" id="1344418"/>
    <lineage>
        <taxon>Eukaryota</taxon>
        <taxon>Fungi</taxon>
        <taxon>Dikarya</taxon>
        <taxon>Ascomycota</taxon>
        <taxon>Saccharomycotina</taxon>
        <taxon>Saccharomycetes</taxon>
        <taxon>Ascoideaceae</taxon>
        <taxon>Ascoidea</taxon>
    </lineage>
</organism>
<dbReference type="InterPro" id="IPR036273">
    <property type="entry name" value="CRAL/TRIO_N_dom_sf"/>
</dbReference>
<dbReference type="Gene3D" id="3.40.525.10">
    <property type="entry name" value="CRAL-TRIO lipid binding domain"/>
    <property type="match status" value="1"/>
</dbReference>
<dbReference type="SUPFAM" id="SSF52087">
    <property type="entry name" value="CRAL/TRIO domain"/>
    <property type="match status" value="1"/>
</dbReference>
<dbReference type="Proteomes" id="UP000095038">
    <property type="component" value="Unassembled WGS sequence"/>
</dbReference>
<dbReference type="CDD" id="cd00170">
    <property type="entry name" value="SEC14"/>
    <property type="match status" value="1"/>
</dbReference>
<dbReference type="GO" id="GO:0009410">
    <property type="term" value="P:response to xenobiotic stimulus"/>
    <property type="evidence" value="ECO:0007669"/>
    <property type="project" value="EnsemblFungi"/>
</dbReference>
<dbReference type="GO" id="GO:1901352">
    <property type="term" value="P:negative regulation of phosphatidylglycerol biosynthetic process"/>
    <property type="evidence" value="ECO:0007669"/>
    <property type="project" value="EnsemblFungi"/>
</dbReference>
<dbReference type="GO" id="GO:2001247">
    <property type="term" value="P:positive regulation of phosphatidylcholine biosynthetic process"/>
    <property type="evidence" value="ECO:0007669"/>
    <property type="project" value="EnsemblFungi"/>
</dbReference>
<accession>A0A1D2VKM6</accession>
<dbReference type="GO" id="GO:0010008">
    <property type="term" value="C:endosome membrane"/>
    <property type="evidence" value="ECO:0007669"/>
    <property type="project" value="EnsemblFungi"/>
</dbReference>
<dbReference type="RefSeq" id="XP_020048452.1">
    <property type="nucleotide sequence ID" value="XM_020194416.1"/>
</dbReference>
<keyword evidence="3" id="KW-1185">Reference proteome</keyword>
<proteinExistence type="predicted"/>
<dbReference type="Pfam" id="PF03765">
    <property type="entry name" value="CRAL_TRIO_N"/>
    <property type="match status" value="1"/>
</dbReference>
<reference evidence="3" key="1">
    <citation type="submission" date="2016-05" db="EMBL/GenBank/DDBJ databases">
        <title>Comparative genomics of biotechnologically important yeasts.</title>
        <authorList>
            <consortium name="DOE Joint Genome Institute"/>
            <person name="Riley R."/>
            <person name="Haridas S."/>
            <person name="Wolfe K.H."/>
            <person name="Lopes M.R."/>
            <person name="Hittinger C.T."/>
            <person name="Goker M."/>
            <person name="Salamov A."/>
            <person name="Wisecaver J."/>
            <person name="Long T.M."/>
            <person name="Aerts A.L."/>
            <person name="Barry K."/>
            <person name="Choi C."/>
            <person name="Clum A."/>
            <person name="Coughlan A.Y."/>
            <person name="Deshpande S."/>
            <person name="Douglass A.P."/>
            <person name="Hanson S.J."/>
            <person name="Klenk H.-P."/>
            <person name="Labutti K."/>
            <person name="Lapidus A."/>
            <person name="Lindquist E."/>
            <person name="Lipzen A."/>
            <person name="Meier-Kolthoff J.P."/>
            <person name="Ohm R.A."/>
            <person name="Otillar R.P."/>
            <person name="Pangilinan J."/>
            <person name="Peng Y."/>
            <person name="Rokas A."/>
            <person name="Rosa C.A."/>
            <person name="Scheuner C."/>
            <person name="Sibirny A.A."/>
            <person name="Slot J.C."/>
            <person name="Stielow J.B."/>
            <person name="Sun H."/>
            <person name="Kurtzman C.P."/>
            <person name="Blackwell M."/>
            <person name="Grigoriev I.V."/>
            <person name="Jeffries T.W."/>
        </authorList>
    </citation>
    <scope>NUCLEOTIDE SEQUENCE [LARGE SCALE GENOMIC DNA]</scope>
    <source>
        <strain evidence="3">DSM 1968</strain>
    </source>
</reference>
<dbReference type="GO" id="GO:0006658">
    <property type="term" value="P:phosphatidylserine metabolic process"/>
    <property type="evidence" value="ECO:0007669"/>
    <property type="project" value="EnsemblFungi"/>
</dbReference>
<dbReference type="GO" id="GO:0008526">
    <property type="term" value="F:phosphatidylinositol transfer activity"/>
    <property type="evidence" value="ECO:0007669"/>
    <property type="project" value="EnsemblFungi"/>
</dbReference>
<dbReference type="InterPro" id="IPR001251">
    <property type="entry name" value="CRAL-TRIO_dom"/>
</dbReference>
<feature type="domain" description="CRAL-TRIO" evidence="1">
    <location>
        <begin position="137"/>
        <end position="296"/>
    </location>
</feature>
<dbReference type="PANTHER" id="PTHR45824:SF5">
    <property type="entry name" value="PHOSPHATIDYLINOSITOL TRANSFER PROTEIN PDR17"/>
    <property type="match status" value="1"/>
</dbReference>
<dbReference type="GO" id="GO:0016126">
    <property type="term" value="P:sterol biosynthetic process"/>
    <property type="evidence" value="ECO:0007669"/>
    <property type="project" value="EnsemblFungi"/>
</dbReference>
<dbReference type="AlphaFoldDB" id="A0A1D2VKM6"/>
<name>A0A1D2VKM6_9ASCO</name>
<evidence type="ECO:0000313" key="3">
    <source>
        <dbReference type="Proteomes" id="UP000095038"/>
    </source>
</evidence>
<dbReference type="InterPro" id="IPR036865">
    <property type="entry name" value="CRAL-TRIO_dom_sf"/>
</dbReference>
<dbReference type="GO" id="GO:0008654">
    <property type="term" value="P:phospholipid biosynthetic process"/>
    <property type="evidence" value="ECO:0007669"/>
    <property type="project" value="EnsemblFungi"/>
</dbReference>
<dbReference type="GO" id="GO:0005829">
    <property type="term" value="C:cytosol"/>
    <property type="evidence" value="ECO:0007669"/>
    <property type="project" value="EnsemblFungi"/>
</dbReference>
<dbReference type="OrthoDB" id="75724at2759"/>
<dbReference type="STRING" id="1344418.A0A1D2VKM6"/>
<evidence type="ECO:0000259" key="1">
    <source>
        <dbReference type="PROSITE" id="PS50191"/>
    </source>
</evidence>
<dbReference type="SMART" id="SM01100">
    <property type="entry name" value="CRAL_TRIO_N"/>
    <property type="match status" value="1"/>
</dbReference>
<dbReference type="GO" id="GO:0032934">
    <property type="term" value="F:sterol binding"/>
    <property type="evidence" value="ECO:0007669"/>
    <property type="project" value="EnsemblFungi"/>
</dbReference>
<gene>
    <name evidence="2" type="ORF">ASCRUDRAFT_79751</name>
</gene>
<dbReference type="GO" id="GO:0043001">
    <property type="term" value="P:Golgi to plasma membrane protein transport"/>
    <property type="evidence" value="ECO:0007669"/>
    <property type="project" value="EnsemblFungi"/>
</dbReference>
<dbReference type="SUPFAM" id="SSF46938">
    <property type="entry name" value="CRAL/TRIO N-terminal domain"/>
    <property type="match status" value="1"/>
</dbReference>
<evidence type="ECO:0000313" key="2">
    <source>
        <dbReference type="EMBL" id="ODV62145.1"/>
    </source>
</evidence>
<dbReference type="PROSITE" id="PS50191">
    <property type="entry name" value="CRAL_TRIO"/>
    <property type="match status" value="1"/>
</dbReference>
<dbReference type="InterPro" id="IPR011074">
    <property type="entry name" value="CRAL/TRIO_N_dom"/>
</dbReference>
<dbReference type="EMBL" id="KV454477">
    <property type="protein sequence ID" value="ODV62145.1"/>
    <property type="molecule type" value="Genomic_DNA"/>
</dbReference>
<protein>
    <submittedName>
        <fullName evidence="2">Phosphatidylinositol transfer protein</fullName>
    </submittedName>
</protein>
<dbReference type="InterPro" id="IPR052578">
    <property type="entry name" value="PI_Transfer_CRAL-TRIO"/>
</dbReference>
<dbReference type="GO" id="GO:0071944">
    <property type="term" value="C:cell periphery"/>
    <property type="evidence" value="ECO:0007669"/>
    <property type="project" value="EnsemblFungi"/>
</dbReference>
<dbReference type="InParanoid" id="A0A1D2VKM6"/>
<dbReference type="PANTHER" id="PTHR45824">
    <property type="entry name" value="GH16843P"/>
    <property type="match status" value="1"/>
</dbReference>